<reference evidence="1" key="1">
    <citation type="submission" date="2023-10" db="EMBL/GenBank/DDBJ databases">
        <title>Genome assembly of Pristionchus species.</title>
        <authorList>
            <person name="Yoshida K."/>
            <person name="Sommer R.J."/>
        </authorList>
    </citation>
    <scope>NUCLEOTIDE SEQUENCE</scope>
    <source>
        <strain evidence="1">RS0144</strain>
    </source>
</reference>
<protein>
    <recommendedName>
        <fullName evidence="3">Ribosomal protein</fullName>
    </recommendedName>
</protein>
<dbReference type="Proteomes" id="UP001432027">
    <property type="component" value="Unassembled WGS sequence"/>
</dbReference>
<keyword evidence="2" id="KW-1185">Reference proteome</keyword>
<organism evidence="1 2">
    <name type="scientific">Pristionchus entomophagus</name>
    <dbReference type="NCBI Taxonomy" id="358040"/>
    <lineage>
        <taxon>Eukaryota</taxon>
        <taxon>Metazoa</taxon>
        <taxon>Ecdysozoa</taxon>
        <taxon>Nematoda</taxon>
        <taxon>Chromadorea</taxon>
        <taxon>Rhabditida</taxon>
        <taxon>Rhabditina</taxon>
        <taxon>Diplogasteromorpha</taxon>
        <taxon>Diplogasteroidea</taxon>
        <taxon>Neodiplogasteridae</taxon>
        <taxon>Pristionchus</taxon>
    </lineage>
</organism>
<evidence type="ECO:0000313" key="2">
    <source>
        <dbReference type="Proteomes" id="UP001432027"/>
    </source>
</evidence>
<name>A0AAV5SX15_9BILA</name>
<dbReference type="AlphaFoldDB" id="A0AAV5SX15"/>
<evidence type="ECO:0008006" key="3">
    <source>
        <dbReference type="Google" id="ProtNLM"/>
    </source>
</evidence>
<gene>
    <name evidence="1" type="ORF">PENTCL1PPCAC_8079</name>
</gene>
<accession>A0AAV5SX15</accession>
<dbReference type="EMBL" id="BTSX01000002">
    <property type="protein sequence ID" value="GMS85904.1"/>
    <property type="molecule type" value="Genomic_DNA"/>
</dbReference>
<sequence>MRELGSVGIPTSGGLLKCSFEVGKVLGLGWKVDRLVQSVLVSRCIPCIHEMPGSEGGIEISVLIGQRIGLGSGEVVGTSISLSLAMYLRIARVWATGVEHRRGRLE</sequence>
<evidence type="ECO:0000313" key="1">
    <source>
        <dbReference type="EMBL" id="GMS85904.1"/>
    </source>
</evidence>
<comment type="caution">
    <text evidence="1">The sequence shown here is derived from an EMBL/GenBank/DDBJ whole genome shotgun (WGS) entry which is preliminary data.</text>
</comment>
<proteinExistence type="predicted"/>